<dbReference type="EMBL" id="JASCZI010060498">
    <property type="protein sequence ID" value="MED6132957.1"/>
    <property type="molecule type" value="Genomic_DNA"/>
</dbReference>
<dbReference type="PROSITE" id="PS00108">
    <property type="entry name" value="PROTEIN_KINASE_ST"/>
    <property type="match status" value="1"/>
</dbReference>
<evidence type="ECO:0000256" key="8">
    <source>
        <dbReference type="ARBA" id="ARBA00022840"/>
    </source>
</evidence>
<dbReference type="PROSITE" id="PS50011">
    <property type="entry name" value="PROTEIN_KINASE_DOM"/>
    <property type="match status" value="1"/>
</dbReference>
<dbReference type="InterPro" id="IPR001611">
    <property type="entry name" value="Leu-rich_rpt"/>
</dbReference>
<dbReference type="PROSITE" id="PS51450">
    <property type="entry name" value="LRR"/>
    <property type="match status" value="1"/>
</dbReference>
<dbReference type="SMART" id="SM00365">
    <property type="entry name" value="LRR_SD22"/>
    <property type="match status" value="5"/>
</dbReference>
<feature type="chain" id="PRO_5045648041" description="Protein kinase domain-containing protein" evidence="13">
    <location>
        <begin position="24"/>
        <end position="1006"/>
    </location>
</feature>
<evidence type="ECO:0000256" key="4">
    <source>
        <dbReference type="ARBA" id="ARBA00022692"/>
    </source>
</evidence>
<evidence type="ECO:0000259" key="14">
    <source>
        <dbReference type="PROSITE" id="PS50011"/>
    </source>
</evidence>
<dbReference type="SUPFAM" id="SSF52058">
    <property type="entry name" value="L domain-like"/>
    <property type="match status" value="2"/>
</dbReference>
<dbReference type="InterPro" id="IPR013210">
    <property type="entry name" value="LRR_N_plant-typ"/>
</dbReference>
<name>A0ABU6S9K1_9FABA</name>
<evidence type="ECO:0000256" key="6">
    <source>
        <dbReference type="ARBA" id="ARBA00022737"/>
    </source>
</evidence>
<dbReference type="Pfam" id="PF13855">
    <property type="entry name" value="LRR_8"/>
    <property type="match status" value="1"/>
</dbReference>
<keyword evidence="9 12" id="KW-1133">Transmembrane helix</keyword>
<dbReference type="InterPro" id="IPR000719">
    <property type="entry name" value="Prot_kinase_dom"/>
</dbReference>
<keyword evidence="11" id="KW-0675">Receptor</keyword>
<dbReference type="PRINTS" id="PR00019">
    <property type="entry name" value="LEURICHRPT"/>
</dbReference>
<keyword evidence="10 12" id="KW-0472">Membrane</keyword>
<feature type="transmembrane region" description="Helical" evidence="12">
    <location>
        <begin position="630"/>
        <end position="651"/>
    </location>
</feature>
<evidence type="ECO:0000256" key="10">
    <source>
        <dbReference type="ARBA" id="ARBA00023136"/>
    </source>
</evidence>
<gene>
    <name evidence="15" type="ORF">PIB30_023674</name>
</gene>
<dbReference type="Pfam" id="PF00069">
    <property type="entry name" value="Pkinase"/>
    <property type="match status" value="1"/>
</dbReference>
<evidence type="ECO:0000256" key="13">
    <source>
        <dbReference type="SAM" id="SignalP"/>
    </source>
</evidence>
<feature type="domain" description="Protein kinase" evidence="14">
    <location>
        <begin position="685"/>
        <end position="963"/>
    </location>
</feature>
<dbReference type="InterPro" id="IPR011009">
    <property type="entry name" value="Kinase-like_dom_sf"/>
</dbReference>
<dbReference type="SMART" id="SM00220">
    <property type="entry name" value="S_TKc"/>
    <property type="match status" value="1"/>
</dbReference>
<dbReference type="SUPFAM" id="SSF56112">
    <property type="entry name" value="Protein kinase-like (PK-like)"/>
    <property type="match status" value="1"/>
</dbReference>
<evidence type="ECO:0000256" key="1">
    <source>
        <dbReference type="ARBA" id="ARBA00004479"/>
    </source>
</evidence>
<evidence type="ECO:0000256" key="2">
    <source>
        <dbReference type="ARBA" id="ARBA00008684"/>
    </source>
</evidence>
<feature type="signal peptide" evidence="13">
    <location>
        <begin position="1"/>
        <end position="23"/>
    </location>
</feature>
<reference evidence="15 16" key="1">
    <citation type="journal article" date="2023" name="Plants (Basel)">
        <title>Bridging the Gap: Combining Genomics and Transcriptomics Approaches to Understand Stylosanthes scabra, an Orphan Legume from the Brazilian Caatinga.</title>
        <authorList>
            <person name="Ferreira-Neto J.R.C."/>
            <person name="da Silva M.D."/>
            <person name="Binneck E."/>
            <person name="de Melo N.F."/>
            <person name="da Silva R.H."/>
            <person name="de Melo A.L.T.M."/>
            <person name="Pandolfi V."/>
            <person name="Bustamante F.O."/>
            <person name="Brasileiro-Vidal A.C."/>
            <person name="Benko-Iseppon A.M."/>
        </authorList>
    </citation>
    <scope>NUCLEOTIDE SEQUENCE [LARGE SCALE GENOMIC DNA]</scope>
    <source>
        <tissue evidence="15">Leaves</tissue>
    </source>
</reference>
<keyword evidence="3" id="KW-0433">Leucine-rich repeat</keyword>
<evidence type="ECO:0000256" key="9">
    <source>
        <dbReference type="ARBA" id="ARBA00022989"/>
    </source>
</evidence>
<evidence type="ECO:0000313" key="15">
    <source>
        <dbReference type="EMBL" id="MED6132957.1"/>
    </source>
</evidence>
<keyword evidence="6" id="KW-0677">Repeat</keyword>
<dbReference type="InterPro" id="IPR032675">
    <property type="entry name" value="LRR_dom_sf"/>
</dbReference>
<dbReference type="Proteomes" id="UP001341840">
    <property type="component" value="Unassembled WGS sequence"/>
</dbReference>
<dbReference type="Gene3D" id="3.30.200.20">
    <property type="entry name" value="Phosphorylase Kinase, domain 1"/>
    <property type="match status" value="1"/>
</dbReference>
<keyword evidence="4 12" id="KW-0812">Transmembrane</keyword>
<evidence type="ECO:0000313" key="16">
    <source>
        <dbReference type="Proteomes" id="UP001341840"/>
    </source>
</evidence>
<dbReference type="Pfam" id="PF08263">
    <property type="entry name" value="LRRNT_2"/>
    <property type="match status" value="1"/>
</dbReference>
<keyword evidence="16" id="KW-1185">Reference proteome</keyword>
<dbReference type="Gene3D" id="1.10.510.10">
    <property type="entry name" value="Transferase(Phosphotransferase) domain 1"/>
    <property type="match status" value="1"/>
</dbReference>
<evidence type="ECO:0000256" key="3">
    <source>
        <dbReference type="ARBA" id="ARBA00022614"/>
    </source>
</evidence>
<sequence length="1006" mass="111768">MLYFIFIITTFLLLFIHSQLTLSLNQEGLLLLQFKNHLTDRNNALSSWNPSDTTPCHWLGVTCRNPTKTPVTVTVTALNLSSVALIGPLPAIPLCRLPALTTLSITDSFISATIPQSLSACRRLRHLDLSQNYLVGTIPPSLYLLTDLRHLDLSFNNLSGDIPAQLSQLHRLEYLDLVSNFLDGPFPSSLTNLKSLKYLRLAYNLFAPSQLPSQLGQLANLKVLWLSSCNLIGPIPNSIGNLTCLENLDLSKNKLTGQIPESVSGLNRVIQIELYENALTGALPRGLGNLMRLRQFDASDNKLTGTIPEELCELPLDSLNLYNNSLEGSLPASIARSPKLHELKLFRNDLVGSLPSELGSNSQLHIIDVSFNRLSGVLPVGLCRWGKLEELLMLSNSFSGKIPESLGNCTSLRRVRIGNNNLSGKVPDAFWALPHLNLLELNSNSFSGSISNLISFAYNLSHLRISDNQFSGLIPDAIGSLSNLLEFHGGNNKLSGRFPDSMAKLIQLGTLDLSYNEMSGEIPGWISGLNKLIELNLAHNSFGGTIPKELGSLSELSFLDLSNNQLSGKIPLELQNLKLNEINLSYNRLSGDVPPHYATKNYEMSFLGNPELCVEESAKCHGSKGRHYRMYVWIFPLATISFVLGVALFYLSHKKFRNKKKCSNVSKWRSFYKLAFDEFEIVKLMSEDNVIGSESSGKVYKVVLSSGDVVAVKKLWGATNNGNRTGFVGSEKDEFDVEVETLGKIRHKNIVRLWCCTNNGNSRLLVYEYMPNGNLTDMLKSSKKSLLDWPTRYKIAVDAAEGLSYLHHGIVPPIVHRDVKSNNILLDNEFRAKVADFGVAKVVRETSQGAESMSIIAGSYEYAYTLRVNEKSDIFSFGVVILELVTGKPPIHADYGESDLVKWVLSLLEQNEMDHVIDPGLDSKYKEEISKVLNVGLLCTSVLPINRPAIWRVVKMLKEAATVPRSQSMMEGILPGFHIELFSGEFLHRSVTFRRIWTYSLGCHIE</sequence>
<comment type="caution">
    <text evidence="15">The sequence shown here is derived from an EMBL/GenBank/DDBJ whole genome shotgun (WGS) entry which is preliminary data.</text>
</comment>
<dbReference type="SMART" id="SM00369">
    <property type="entry name" value="LRR_TYP"/>
    <property type="match status" value="4"/>
</dbReference>
<evidence type="ECO:0000256" key="7">
    <source>
        <dbReference type="ARBA" id="ARBA00022741"/>
    </source>
</evidence>
<evidence type="ECO:0000256" key="5">
    <source>
        <dbReference type="ARBA" id="ARBA00022729"/>
    </source>
</evidence>
<dbReference type="InterPro" id="IPR051716">
    <property type="entry name" value="Plant_RL_S/T_kinase"/>
</dbReference>
<dbReference type="InterPro" id="IPR008271">
    <property type="entry name" value="Ser/Thr_kinase_AS"/>
</dbReference>
<keyword evidence="8" id="KW-0067">ATP-binding</keyword>
<proteinExistence type="inferred from homology"/>
<comment type="similarity">
    <text evidence="2">Belongs to the protein kinase superfamily. Ser/Thr protein kinase family.</text>
</comment>
<organism evidence="15 16">
    <name type="scientific">Stylosanthes scabra</name>
    <dbReference type="NCBI Taxonomy" id="79078"/>
    <lineage>
        <taxon>Eukaryota</taxon>
        <taxon>Viridiplantae</taxon>
        <taxon>Streptophyta</taxon>
        <taxon>Embryophyta</taxon>
        <taxon>Tracheophyta</taxon>
        <taxon>Spermatophyta</taxon>
        <taxon>Magnoliopsida</taxon>
        <taxon>eudicotyledons</taxon>
        <taxon>Gunneridae</taxon>
        <taxon>Pentapetalae</taxon>
        <taxon>rosids</taxon>
        <taxon>fabids</taxon>
        <taxon>Fabales</taxon>
        <taxon>Fabaceae</taxon>
        <taxon>Papilionoideae</taxon>
        <taxon>50 kb inversion clade</taxon>
        <taxon>dalbergioids sensu lato</taxon>
        <taxon>Dalbergieae</taxon>
        <taxon>Pterocarpus clade</taxon>
        <taxon>Stylosanthes</taxon>
    </lineage>
</organism>
<dbReference type="InterPro" id="IPR003591">
    <property type="entry name" value="Leu-rich_rpt_typical-subtyp"/>
</dbReference>
<dbReference type="Pfam" id="PF00560">
    <property type="entry name" value="LRR_1"/>
    <property type="match status" value="10"/>
</dbReference>
<dbReference type="PANTHER" id="PTHR48053:SF159">
    <property type="entry name" value="PROTEIN KINASE DOMAIN-CONTAINING PROTEIN"/>
    <property type="match status" value="1"/>
</dbReference>
<evidence type="ECO:0000256" key="12">
    <source>
        <dbReference type="SAM" id="Phobius"/>
    </source>
</evidence>
<evidence type="ECO:0000256" key="11">
    <source>
        <dbReference type="ARBA" id="ARBA00023170"/>
    </source>
</evidence>
<dbReference type="Gene3D" id="3.80.10.10">
    <property type="entry name" value="Ribonuclease Inhibitor"/>
    <property type="match status" value="3"/>
</dbReference>
<dbReference type="PANTHER" id="PTHR48053">
    <property type="entry name" value="LEUCINE RICH REPEAT FAMILY PROTEIN, EXPRESSED"/>
    <property type="match status" value="1"/>
</dbReference>
<keyword evidence="5 13" id="KW-0732">Signal</keyword>
<comment type="subcellular location">
    <subcellularLocation>
        <location evidence="1">Membrane</location>
        <topology evidence="1">Single-pass type I membrane protein</topology>
    </subcellularLocation>
</comment>
<protein>
    <recommendedName>
        <fullName evidence="14">Protein kinase domain-containing protein</fullName>
    </recommendedName>
</protein>
<keyword evidence="7" id="KW-0547">Nucleotide-binding</keyword>
<accession>A0ABU6S9K1</accession>